<feature type="region of interest" description="Disordered" evidence="2">
    <location>
        <begin position="66"/>
        <end position="354"/>
    </location>
</feature>
<protein>
    <recommendedName>
        <fullName evidence="5">Protein BNI4</fullName>
    </recommendedName>
</protein>
<dbReference type="Proteomes" id="UP001150941">
    <property type="component" value="Unassembled WGS sequence"/>
</dbReference>
<dbReference type="PANTHER" id="PTHR12751:SF18">
    <property type="entry name" value="PHOSPHATASE AND ACTIN REGULATOR 1"/>
    <property type="match status" value="1"/>
</dbReference>
<proteinExistence type="predicted"/>
<keyword evidence="4" id="KW-1185">Reference proteome</keyword>
<feature type="compositionally biased region" description="Low complexity" evidence="2">
    <location>
        <begin position="113"/>
        <end position="133"/>
    </location>
</feature>
<sequence length="691" mass="74298">MAALVQTIPQQSGTVPVLQTRPSSSSGTFASSHNSGPRYQNMSWTSFNAGNSGSYRSGHQVVAPYAFPPNVTHTPNHQHRQSWSPSPHLRPEHRTFSAPQGTSGPHPGSIPRGAHAAAGSVSNSSSSNSSFRSHVSKDDSAIPSRQSRPDHPLRPLSTANLPPVMTASSSASPAKPSPNRYRRSNQRDGARSQSPAPSTPTNVDDQTPASLTRPVLRPNGHTRVSSVDDSSHLERQPPDTAKRYRRRSMGNMDPGSYPDLQLQMPPTSPPADWLARGPSPDPTPASKPEEKRAAKPSPLSQPATSPESPSTEADTKTLASPTPDSPAAKRLAELKNDAGKRPGKSRLRRAFSFGSASELLKATSQSKREAIAAEKARKEALREELGDEQAAIAEQQEASGLGESIYSHQGNFFTGSTDALSISSTASSASMMLRKMGKGMKKGTRSLVGMFRPKSIASINEAEAQATDTAAPQISVVNVEADRESVAVNPDPQDMPRGGTVFPKVELGADVRRSASIREAERVTADPSRSRKSIVGGDHERAEVLSHMRRGILKKTNSDGSVPVALIGGNDSPHSSAPATPDETSRQSPRPTEQVTIAGEDYFLSTGGRYTSTDAKSAPITPQTVGGRNIVFSPRIQFHETWPSGEYDRRGEIATCNRLTPLLAQQIREEINNFKMEMEVHENSKIYTHFI</sequence>
<feature type="region of interest" description="Disordered" evidence="2">
    <location>
        <begin position="1"/>
        <end position="37"/>
    </location>
</feature>
<feature type="compositionally biased region" description="Low complexity" evidence="2">
    <location>
        <begin position="167"/>
        <end position="178"/>
    </location>
</feature>
<dbReference type="GO" id="GO:0030036">
    <property type="term" value="P:actin cytoskeleton organization"/>
    <property type="evidence" value="ECO:0007669"/>
    <property type="project" value="TreeGrafter"/>
</dbReference>
<feature type="compositionally biased region" description="Polar residues" evidence="2">
    <location>
        <begin position="298"/>
        <end position="322"/>
    </location>
</feature>
<feature type="compositionally biased region" description="Polar residues" evidence="2">
    <location>
        <begin position="191"/>
        <end position="210"/>
    </location>
</feature>
<evidence type="ECO:0000256" key="1">
    <source>
        <dbReference type="SAM" id="Coils"/>
    </source>
</evidence>
<comment type="caution">
    <text evidence="3">The sequence shown here is derived from an EMBL/GenBank/DDBJ whole genome shotgun (WGS) entry which is preliminary data.</text>
</comment>
<gene>
    <name evidence="3" type="ORF">N7468_007695</name>
</gene>
<feature type="compositionally biased region" description="Polar residues" evidence="2">
    <location>
        <begin position="20"/>
        <end position="37"/>
    </location>
</feature>
<dbReference type="AlphaFoldDB" id="A0A9W9NUK8"/>
<dbReference type="RefSeq" id="XP_058329881.1">
    <property type="nucleotide sequence ID" value="XM_058476991.1"/>
</dbReference>
<feature type="coiled-coil region" evidence="1">
    <location>
        <begin position="364"/>
        <end position="398"/>
    </location>
</feature>
<dbReference type="OrthoDB" id="5563016at2759"/>
<reference evidence="3" key="2">
    <citation type="journal article" date="2023" name="IMA Fungus">
        <title>Comparative genomic study of the Penicillium genus elucidates a diverse pangenome and 15 lateral gene transfer events.</title>
        <authorList>
            <person name="Petersen C."/>
            <person name="Sorensen T."/>
            <person name="Nielsen M.R."/>
            <person name="Sondergaard T.E."/>
            <person name="Sorensen J.L."/>
            <person name="Fitzpatrick D.A."/>
            <person name="Frisvad J.C."/>
            <person name="Nielsen K.L."/>
        </authorList>
    </citation>
    <scope>NUCLEOTIDE SEQUENCE</scope>
    <source>
        <strain evidence="3">IBT 19713</strain>
    </source>
</reference>
<keyword evidence="1" id="KW-0175">Coiled coil</keyword>
<evidence type="ECO:0000313" key="3">
    <source>
        <dbReference type="EMBL" id="KAJ5226470.1"/>
    </source>
</evidence>
<feature type="region of interest" description="Disordered" evidence="2">
    <location>
        <begin position="566"/>
        <end position="592"/>
    </location>
</feature>
<name>A0A9W9NUK8_9EURO</name>
<evidence type="ECO:0000313" key="4">
    <source>
        <dbReference type="Proteomes" id="UP001150941"/>
    </source>
</evidence>
<feature type="region of interest" description="Disordered" evidence="2">
    <location>
        <begin position="518"/>
        <end position="537"/>
    </location>
</feature>
<feature type="compositionally biased region" description="Basic and acidic residues" evidence="2">
    <location>
        <begin position="330"/>
        <end position="340"/>
    </location>
</feature>
<evidence type="ECO:0000256" key="2">
    <source>
        <dbReference type="SAM" id="MobiDB-lite"/>
    </source>
</evidence>
<feature type="compositionally biased region" description="Basic and acidic residues" evidence="2">
    <location>
        <begin position="229"/>
        <end position="242"/>
    </location>
</feature>
<accession>A0A9W9NUK8</accession>
<reference evidence="3" key="1">
    <citation type="submission" date="2022-11" db="EMBL/GenBank/DDBJ databases">
        <authorList>
            <person name="Petersen C."/>
        </authorList>
    </citation>
    <scope>NUCLEOTIDE SEQUENCE</scope>
    <source>
        <strain evidence="3">IBT 19713</strain>
    </source>
</reference>
<dbReference type="GO" id="GO:0003779">
    <property type="term" value="F:actin binding"/>
    <property type="evidence" value="ECO:0007669"/>
    <property type="project" value="TreeGrafter"/>
</dbReference>
<dbReference type="GeneID" id="83204294"/>
<feature type="compositionally biased region" description="Polar residues" evidence="2">
    <location>
        <begin position="71"/>
        <end position="85"/>
    </location>
</feature>
<dbReference type="PANTHER" id="PTHR12751">
    <property type="entry name" value="PHOSPHATASE AND ACTIN REGULATOR PHACTR"/>
    <property type="match status" value="1"/>
</dbReference>
<evidence type="ECO:0008006" key="5">
    <source>
        <dbReference type="Google" id="ProtNLM"/>
    </source>
</evidence>
<organism evidence="3 4">
    <name type="scientific">Penicillium chermesinum</name>
    <dbReference type="NCBI Taxonomy" id="63820"/>
    <lineage>
        <taxon>Eukaryota</taxon>
        <taxon>Fungi</taxon>
        <taxon>Dikarya</taxon>
        <taxon>Ascomycota</taxon>
        <taxon>Pezizomycotina</taxon>
        <taxon>Eurotiomycetes</taxon>
        <taxon>Eurotiomycetidae</taxon>
        <taxon>Eurotiales</taxon>
        <taxon>Aspergillaceae</taxon>
        <taxon>Penicillium</taxon>
    </lineage>
</organism>
<dbReference type="EMBL" id="JAPQKS010000005">
    <property type="protein sequence ID" value="KAJ5226470.1"/>
    <property type="molecule type" value="Genomic_DNA"/>
</dbReference>